<dbReference type="InterPro" id="IPR012551">
    <property type="entry name" value="DUF1707_SHOCT-like"/>
</dbReference>
<keyword evidence="5" id="KW-1185">Reference proteome</keyword>
<gene>
    <name evidence="4" type="ORF">IEZ26_22535</name>
</gene>
<keyword evidence="2" id="KW-0472">Membrane</keyword>
<feature type="region of interest" description="Disordered" evidence="1">
    <location>
        <begin position="1"/>
        <end position="23"/>
    </location>
</feature>
<dbReference type="EMBL" id="JACXYZ010000005">
    <property type="protein sequence ID" value="MBD3927417.1"/>
    <property type="molecule type" value="Genomic_DNA"/>
</dbReference>
<keyword evidence="2" id="KW-1133">Transmembrane helix</keyword>
<evidence type="ECO:0000256" key="1">
    <source>
        <dbReference type="SAM" id="MobiDB-lite"/>
    </source>
</evidence>
<dbReference type="RefSeq" id="WP_191197259.1">
    <property type="nucleotide sequence ID" value="NZ_JACXYZ010000005.1"/>
</dbReference>
<organism evidence="4 5">
    <name type="scientific">Nocardioides cavernae</name>
    <dbReference type="NCBI Taxonomy" id="1921566"/>
    <lineage>
        <taxon>Bacteria</taxon>
        <taxon>Bacillati</taxon>
        <taxon>Actinomycetota</taxon>
        <taxon>Actinomycetes</taxon>
        <taxon>Propionibacteriales</taxon>
        <taxon>Nocardioidaceae</taxon>
        <taxon>Nocardioides</taxon>
    </lineage>
</organism>
<accession>A0ABR8NH16</accession>
<comment type="caution">
    <text evidence="4">The sequence shown here is derived from an EMBL/GenBank/DDBJ whole genome shotgun (WGS) entry which is preliminary data.</text>
</comment>
<protein>
    <submittedName>
        <fullName evidence="4">DUF1707 domain-containing protein</fullName>
    </submittedName>
</protein>
<reference evidence="4 5" key="1">
    <citation type="submission" date="2020-09" db="EMBL/GenBank/DDBJ databases">
        <title>novel species in genus Nocardioides.</title>
        <authorList>
            <person name="Zhang G."/>
        </authorList>
    </citation>
    <scope>NUCLEOTIDE SEQUENCE [LARGE SCALE GENOMIC DNA]</scope>
    <source>
        <strain evidence="4 5">KCTC 39551</strain>
    </source>
</reference>
<dbReference type="Proteomes" id="UP000618818">
    <property type="component" value="Unassembled WGS sequence"/>
</dbReference>
<evidence type="ECO:0000313" key="4">
    <source>
        <dbReference type="EMBL" id="MBD3927417.1"/>
    </source>
</evidence>
<evidence type="ECO:0000259" key="3">
    <source>
        <dbReference type="Pfam" id="PF08044"/>
    </source>
</evidence>
<feature type="domain" description="DUF1707" evidence="3">
    <location>
        <begin position="21"/>
        <end position="72"/>
    </location>
</feature>
<sequence length="186" mass="21164">MTAGTWERFEHDPRSPQAARLRASDRDREVALEVLGQAYADGRLDHAEYDARSTAATTAKVLADLVPQLEDLVPDTSYAPLEHRATGFVARPDLHGQAVRMWAKDRREALTGLVGISVITCTIWAVTMWGGFPWPLFPMLAAAINLLRIQMQEQDIVESHERHLLKRERKEIEKRRRELQRGDDEA</sequence>
<evidence type="ECO:0000256" key="2">
    <source>
        <dbReference type="SAM" id="Phobius"/>
    </source>
</evidence>
<proteinExistence type="predicted"/>
<name>A0ABR8NH16_9ACTN</name>
<evidence type="ECO:0000313" key="5">
    <source>
        <dbReference type="Proteomes" id="UP000618818"/>
    </source>
</evidence>
<keyword evidence="2" id="KW-0812">Transmembrane</keyword>
<dbReference type="Pfam" id="PF08044">
    <property type="entry name" value="DUF1707"/>
    <property type="match status" value="1"/>
</dbReference>
<feature type="transmembrane region" description="Helical" evidence="2">
    <location>
        <begin position="109"/>
        <end position="126"/>
    </location>
</feature>